<accession>A0A317XWS0</accession>
<dbReference type="GO" id="GO:0016020">
    <property type="term" value="C:membrane"/>
    <property type="evidence" value="ECO:0007669"/>
    <property type="project" value="UniProtKB-SubCell"/>
</dbReference>
<evidence type="ECO:0000256" key="3">
    <source>
        <dbReference type="ARBA" id="ARBA00022989"/>
    </source>
</evidence>
<evidence type="ECO:0000313" key="7">
    <source>
        <dbReference type="EMBL" id="PWZ01751.1"/>
    </source>
</evidence>
<evidence type="ECO:0008006" key="9">
    <source>
        <dbReference type="Google" id="ProtNLM"/>
    </source>
</evidence>
<evidence type="ECO:0000313" key="8">
    <source>
        <dbReference type="Proteomes" id="UP000246740"/>
    </source>
</evidence>
<feature type="compositionally biased region" description="Basic and acidic residues" evidence="5">
    <location>
        <begin position="384"/>
        <end position="403"/>
    </location>
</feature>
<name>A0A317XWS0_9BASI</name>
<evidence type="ECO:0000256" key="5">
    <source>
        <dbReference type="SAM" id="MobiDB-lite"/>
    </source>
</evidence>
<feature type="compositionally biased region" description="Polar residues" evidence="5">
    <location>
        <begin position="40"/>
        <end position="51"/>
    </location>
</feature>
<keyword evidence="3 6" id="KW-1133">Transmembrane helix</keyword>
<dbReference type="OrthoDB" id="3026777at2759"/>
<evidence type="ECO:0000256" key="6">
    <source>
        <dbReference type="SAM" id="Phobius"/>
    </source>
</evidence>
<evidence type="ECO:0000256" key="2">
    <source>
        <dbReference type="ARBA" id="ARBA00022692"/>
    </source>
</evidence>
<protein>
    <recommendedName>
        <fullName evidence="9">MFS general substrate transporter</fullName>
    </recommendedName>
</protein>
<feature type="region of interest" description="Disordered" evidence="5">
    <location>
        <begin position="1"/>
        <end position="69"/>
    </location>
</feature>
<gene>
    <name evidence="7" type="ORF">BCV70DRAFT_199183</name>
</gene>
<dbReference type="PANTHER" id="PTHR23507">
    <property type="entry name" value="ZGC:174356"/>
    <property type="match status" value="1"/>
</dbReference>
<feature type="transmembrane region" description="Helical" evidence="6">
    <location>
        <begin position="249"/>
        <end position="269"/>
    </location>
</feature>
<feature type="compositionally biased region" description="Polar residues" evidence="5">
    <location>
        <begin position="404"/>
        <end position="416"/>
    </location>
</feature>
<feature type="transmembrane region" description="Helical" evidence="6">
    <location>
        <begin position="721"/>
        <end position="742"/>
    </location>
</feature>
<dbReference type="Proteomes" id="UP000246740">
    <property type="component" value="Unassembled WGS sequence"/>
</dbReference>
<reference evidence="7 8" key="1">
    <citation type="journal article" date="2018" name="Mol. Biol. Evol.">
        <title>Broad Genomic Sampling Reveals a Smut Pathogenic Ancestry of the Fungal Clade Ustilaginomycotina.</title>
        <authorList>
            <person name="Kijpornyongpan T."/>
            <person name="Mondo S.J."/>
            <person name="Barry K."/>
            <person name="Sandor L."/>
            <person name="Lee J."/>
            <person name="Lipzen A."/>
            <person name="Pangilinan J."/>
            <person name="LaButti K."/>
            <person name="Hainaut M."/>
            <person name="Henrissat B."/>
            <person name="Grigoriev I.V."/>
            <person name="Spatafora J.W."/>
            <person name="Aime M.C."/>
        </authorList>
    </citation>
    <scope>NUCLEOTIDE SEQUENCE [LARGE SCALE GENOMIC DNA]</scope>
    <source>
        <strain evidence="7 8">MCA 3645</strain>
    </source>
</reference>
<dbReference type="AlphaFoldDB" id="A0A317XWS0"/>
<dbReference type="Pfam" id="PF07690">
    <property type="entry name" value="MFS_1"/>
    <property type="match status" value="1"/>
</dbReference>
<keyword evidence="8" id="KW-1185">Reference proteome</keyword>
<feature type="compositionally biased region" description="Polar residues" evidence="5">
    <location>
        <begin position="596"/>
        <end position="612"/>
    </location>
</feature>
<evidence type="ECO:0000256" key="4">
    <source>
        <dbReference type="ARBA" id="ARBA00023136"/>
    </source>
</evidence>
<keyword evidence="4 6" id="KW-0472">Membrane</keyword>
<dbReference type="SUPFAM" id="SSF103473">
    <property type="entry name" value="MFS general substrate transporter"/>
    <property type="match status" value="2"/>
</dbReference>
<dbReference type="Gene3D" id="1.20.1250.20">
    <property type="entry name" value="MFS general substrate transporter like domains"/>
    <property type="match status" value="1"/>
</dbReference>
<feature type="transmembrane region" description="Helical" evidence="6">
    <location>
        <begin position="193"/>
        <end position="212"/>
    </location>
</feature>
<feature type="transmembrane region" description="Helical" evidence="6">
    <location>
        <begin position="224"/>
        <end position="243"/>
    </location>
</feature>
<keyword evidence="2 6" id="KW-0812">Transmembrane</keyword>
<dbReference type="PANTHER" id="PTHR23507:SF1">
    <property type="entry name" value="FI18259P1-RELATED"/>
    <property type="match status" value="1"/>
</dbReference>
<dbReference type="EMBL" id="KZ819190">
    <property type="protein sequence ID" value="PWZ01751.1"/>
    <property type="molecule type" value="Genomic_DNA"/>
</dbReference>
<dbReference type="InterPro" id="IPR036259">
    <property type="entry name" value="MFS_trans_sf"/>
</dbReference>
<feature type="compositionally biased region" description="Polar residues" evidence="5">
    <location>
        <begin position="367"/>
        <end position="383"/>
    </location>
</feature>
<dbReference type="InterPro" id="IPR011701">
    <property type="entry name" value="MFS"/>
</dbReference>
<feature type="region of interest" description="Disordered" evidence="5">
    <location>
        <begin position="363"/>
        <end position="416"/>
    </location>
</feature>
<proteinExistence type="predicted"/>
<evidence type="ECO:0000256" key="1">
    <source>
        <dbReference type="ARBA" id="ARBA00004141"/>
    </source>
</evidence>
<feature type="transmembrane region" description="Helical" evidence="6">
    <location>
        <begin position="853"/>
        <end position="873"/>
    </location>
</feature>
<feature type="compositionally biased region" description="Acidic residues" evidence="5">
    <location>
        <begin position="885"/>
        <end position="909"/>
    </location>
</feature>
<feature type="compositionally biased region" description="Low complexity" evidence="5">
    <location>
        <begin position="1"/>
        <end position="34"/>
    </location>
</feature>
<feature type="region of interest" description="Disordered" evidence="5">
    <location>
        <begin position="573"/>
        <end position="653"/>
    </location>
</feature>
<feature type="transmembrane region" description="Helical" evidence="6">
    <location>
        <begin position="491"/>
        <end position="515"/>
    </location>
</feature>
<dbReference type="GO" id="GO:0022857">
    <property type="term" value="F:transmembrane transporter activity"/>
    <property type="evidence" value="ECO:0007669"/>
    <property type="project" value="InterPro"/>
</dbReference>
<feature type="region of interest" description="Disordered" evidence="5">
    <location>
        <begin position="882"/>
        <end position="923"/>
    </location>
</feature>
<feature type="transmembrane region" description="Helical" evidence="6">
    <location>
        <begin position="539"/>
        <end position="557"/>
    </location>
</feature>
<comment type="subcellular location">
    <subcellularLocation>
        <location evidence="1">Membrane</location>
        <topology evidence="1">Multi-pass membrane protein</topology>
    </subcellularLocation>
</comment>
<sequence>MDMSLPAQQQPRRPSSRGSSSAAQPSSSTSPTAPNRRMDSQISRISTAATDSTEETDGGSEVTAPAQTIRDVSQAFRSGRPSPYHMAVVTLLGSLASGMPLASMFKVYTYIMCEVYDPTIRDEPVQRKTARAMQVFGTLLFSSPTGIDEYSASATLAAGVQSPSTLMKLPPAPELPNPPRCSLPWVQKSTSSYSAAMVTVGALLGLMTLSRASAISKRFGRKPLLVISHIVIAVAILVFRLAVVLPPLAGAAVLYCAVVISEASAGAPLRIAIQNYVVDTTSEAQRAGALSFIEGFGQIGAFPSSALGGLLASITGEFFAPFYADCGLMVLAIVYLLLIVPESKNDAEHTFVDNWFHSDDVERDAASETNSADAGSESNSPSTTRERPADGGHEDDPSRDRSHSNAGSNATWSSAHTAQDTSKLKWRSRLRAMNFLRPLAIFWPRPRHYSPITAEDIMDAPVSNQTGPPEGPPADFSSAVQKMQSRIDFRLLNLAAVVVFEETYQAFMVPLLLLYNSERFGFDVLQNGYLISILQSTRALFLTAIFPPGVALARRYVAKMGLARRKRHIKKLKAEARQRRKAARADAAAGQGGQASTSKLVGTNTGSSSNERTPLVRGTPSGYGSVAARDYGLGSQTNETGQGTGTGPGDSQASLIEARPARRRPSYKAAASLGYSDLKRNKGASGASGITINSHNWETHSIFTNPPSELIKKIQRGKLDISIMVVSYLLSFTSFLILASSAKAPSASPRPSHSTFDSLASDYVPLDVAVMTSDKLWWKTPWIPLVISIVLLQLSSGSTSVRTALVVNAVSEEDQTKALAAHQILVTVVAAVVPLLTSLVFGAALERGHPELVWLFKAIFAALAAVGASALFWTHRGFYEKAHDEEDDGHDDSDDDDDEEDGRAEDQDPQDAPSNRDAASSKP</sequence>
<organism evidence="7 8">
    <name type="scientific">Testicularia cyperi</name>
    <dbReference type="NCBI Taxonomy" id="1882483"/>
    <lineage>
        <taxon>Eukaryota</taxon>
        <taxon>Fungi</taxon>
        <taxon>Dikarya</taxon>
        <taxon>Basidiomycota</taxon>
        <taxon>Ustilaginomycotina</taxon>
        <taxon>Ustilaginomycetes</taxon>
        <taxon>Ustilaginales</taxon>
        <taxon>Anthracoideaceae</taxon>
        <taxon>Testicularia</taxon>
    </lineage>
</organism>
<dbReference type="InParanoid" id="A0A317XWS0"/>
<feature type="transmembrane region" description="Helical" evidence="6">
    <location>
        <begin position="290"/>
        <end position="312"/>
    </location>
</feature>
<feature type="transmembrane region" description="Helical" evidence="6">
    <location>
        <begin position="318"/>
        <end position="340"/>
    </location>
</feature>
<feature type="transmembrane region" description="Helical" evidence="6">
    <location>
        <begin position="819"/>
        <end position="841"/>
    </location>
</feature>